<name>A0A6S7KU06_PARCT</name>
<organism evidence="2 3">
    <name type="scientific">Paramuricea clavata</name>
    <name type="common">Red gorgonian</name>
    <name type="synonym">Violescent sea-whip</name>
    <dbReference type="NCBI Taxonomy" id="317549"/>
    <lineage>
        <taxon>Eukaryota</taxon>
        <taxon>Metazoa</taxon>
        <taxon>Cnidaria</taxon>
        <taxon>Anthozoa</taxon>
        <taxon>Octocorallia</taxon>
        <taxon>Malacalcyonacea</taxon>
        <taxon>Plexauridae</taxon>
        <taxon>Paramuricea</taxon>
    </lineage>
</organism>
<comment type="caution">
    <text evidence="2">The sequence shown here is derived from an EMBL/GenBank/DDBJ whole genome shotgun (WGS) entry which is preliminary data.</text>
</comment>
<accession>A0A6S7KU06</accession>
<evidence type="ECO:0000313" key="2">
    <source>
        <dbReference type="EMBL" id="CAB4030182.1"/>
    </source>
</evidence>
<dbReference type="Proteomes" id="UP001152795">
    <property type="component" value="Unassembled WGS sequence"/>
</dbReference>
<proteinExistence type="predicted"/>
<dbReference type="AlphaFoldDB" id="A0A6S7KU06"/>
<dbReference type="EMBL" id="CACRXK020016692">
    <property type="protein sequence ID" value="CAB4030182.1"/>
    <property type="molecule type" value="Genomic_DNA"/>
</dbReference>
<keyword evidence="3" id="KW-1185">Reference proteome</keyword>
<evidence type="ECO:0000256" key="1">
    <source>
        <dbReference type="SAM" id="MobiDB-lite"/>
    </source>
</evidence>
<feature type="region of interest" description="Disordered" evidence="1">
    <location>
        <begin position="1"/>
        <end position="75"/>
    </location>
</feature>
<protein>
    <submittedName>
        <fullName evidence="2">Uncharacterized protein</fullName>
    </submittedName>
</protein>
<reference evidence="2" key="1">
    <citation type="submission" date="2020-04" db="EMBL/GenBank/DDBJ databases">
        <authorList>
            <person name="Alioto T."/>
            <person name="Alioto T."/>
            <person name="Gomez Garrido J."/>
        </authorList>
    </citation>
    <scope>NUCLEOTIDE SEQUENCE</scope>
    <source>
        <strain evidence="2">A484AB</strain>
    </source>
</reference>
<sequence>MDINYSNESSSDGSESSGSSYSEDMNVERDVNMIQPYAFEPVETDSSVDHVDSEEMASESSSSSAKSTRLQDTNW</sequence>
<gene>
    <name evidence="2" type="ORF">PACLA_8A070114</name>
</gene>
<feature type="compositionally biased region" description="Low complexity" evidence="1">
    <location>
        <begin position="1"/>
        <end position="24"/>
    </location>
</feature>
<feature type="compositionally biased region" description="Low complexity" evidence="1">
    <location>
        <begin position="58"/>
        <end position="67"/>
    </location>
</feature>
<evidence type="ECO:0000313" key="3">
    <source>
        <dbReference type="Proteomes" id="UP001152795"/>
    </source>
</evidence>